<dbReference type="Pfam" id="PF13419">
    <property type="entry name" value="HAD_2"/>
    <property type="match status" value="1"/>
</dbReference>
<dbReference type="Proteomes" id="UP000292919">
    <property type="component" value="Unassembled WGS sequence"/>
</dbReference>
<organism evidence="1 2">
    <name type="scientific">Desulfovibrio legallii</name>
    <dbReference type="NCBI Taxonomy" id="571438"/>
    <lineage>
        <taxon>Bacteria</taxon>
        <taxon>Pseudomonadati</taxon>
        <taxon>Thermodesulfobacteriota</taxon>
        <taxon>Desulfovibrionia</taxon>
        <taxon>Desulfovibrionales</taxon>
        <taxon>Desulfovibrionaceae</taxon>
        <taxon>Desulfovibrio</taxon>
    </lineage>
</organism>
<name>A0A6H3F7S7_9BACT</name>
<evidence type="ECO:0000313" key="1">
    <source>
        <dbReference type="EMBL" id="TBH79356.1"/>
    </source>
</evidence>
<dbReference type="SFLD" id="SFLDS00003">
    <property type="entry name" value="Haloacid_Dehalogenase"/>
    <property type="match status" value="1"/>
</dbReference>
<dbReference type="InterPro" id="IPR036412">
    <property type="entry name" value="HAD-like_sf"/>
</dbReference>
<dbReference type="PANTHER" id="PTHR43434:SF20">
    <property type="entry name" value="5'-NUCLEOTIDASE"/>
    <property type="match status" value="1"/>
</dbReference>
<dbReference type="EMBL" id="SIXC01000009">
    <property type="protein sequence ID" value="TBH79356.1"/>
    <property type="molecule type" value="Genomic_DNA"/>
</dbReference>
<dbReference type="Gene3D" id="3.40.50.1000">
    <property type="entry name" value="HAD superfamily/HAD-like"/>
    <property type="match status" value="1"/>
</dbReference>
<dbReference type="GO" id="GO:0016787">
    <property type="term" value="F:hydrolase activity"/>
    <property type="evidence" value="ECO:0007669"/>
    <property type="project" value="UniProtKB-KW"/>
</dbReference>
<dbReference type="PANTHER" id="PTHR43434">
    <property type="entry name" value="PHOSPHOGLYCOLATE PHOSPHATASE"/>
    <property type="match status" value="1"/>
</dbReference>
<gene>
    <name evidence="1" type="ORF">EB812_08440</name>
</gene>
<dbReference type="InterPro" id="IPR023214">
    <property type="entry name" value="HAD_sf"/>
</dbReference>
<comment type="caution">
    <text evidence="1">The sequence shown here is derived from an EMBL/GenBank/DDBJ whole genome shotgun (WGS) entry which is preliminary data.</text>
</comment>
<dbReference type="InterPro" id="IPR041492">
    <property type="entry name" value="HAD_2"/>
</dbReference>
<proteinExistence type="predicted"/>
<dbReference type="SUPFAM" id="SSF56784">
    <property type="entry name" value="HAD-like"/>
    <property type="match status" value="1"/>
</dbReference>
<dbReference type="GO" id="GO:0004713">
    <property type="term" value="F:protein tyrosine kinase activity"/>
    <property type="evidence" value="ECO:0007669"/>
    <property type="project" value="TreeGrafter"/>
</dbReference>
<sequence>MDASAWTAQGGTRPLPDVEAAGACSPQFLGPISAARSRRARPSCGAVLRPILPHQENIVRNLATSGPESLWQYVFFDLDGTVTASHMGIIRSVQYALRQMGRPVPEAEALMPLIGPPLQESFGKLLGGDPDLAREATRLYREYYTVTGIYENKVYDGVEDLLRTLQEAGRMLCLATSKPEPFARRILQHFGLDGYFSQVAGAELDGRRTGKTEVLRYAAALCGMTDPATGLMVGDRKYDVAGAHSVGLACAGVLYGYGSREELQEAGADWLCPDPACLRELVLGR</sequence>
<evidence type="ECO:0000313" key="2">
    <source>
        <dbReference type="Proteomes" id="UP000292919"/>
    </source>
</evidence>
<reference evidence="1 2" key="1">
    <citation type="submission" date="2018-12" db="EMBL/GenBank/DDBJ databases">
        <title>First genome draft of Desulfovibrio legallis sp. nov.</title>
        <authorList>
            <person name="Ben Dhia O."/>
            <person name="Najjari A."/>
            <person name="Ferjani R."/>
            <person name="Fhoula I."/>
            <person name="Fardeau M.-L."/>
            <person name="Boudabbous A."/>
            <person name="Ouzari H.I."/>
        </authorList>
    </citation>
    <scope>NUCLEOTIDE SEQUENCE [LARGE SCALE GENOMIC DNA]</scope>
    <source>
        <strain evidence="1 2">H1T</strain>
    </source>
</reference>
<dbReference type="FunFam" id="3.40.50.1000:FF:000022">
    <property type="entry name" value="Phosphoglycolate phosphatase"/>
    <property type="match status" value="1"/>
</dbReference>
<keyword evidence="2" id="KW-1185">Reference proteome</keyword>
<dbReference type="SFLD" id="SFLDG01129">
    <property type="entry name" value="C1.5:_HAD__Beta-PGM__Phosphata"/>
    <property type="match status" value="1"/>
</dbReference>
<dbReference type="AlphaFoldDB" id="A0A6H3F7S7"/>
<protein>
    <submittedName>
        <fullName evidence="1">HAD family hydrolase</fullName>
    </submittedName>
</protein>
<dbReference type="GO" id="GO:0005829">
    <property type="term" value="C:cytosol"/>
    <property type="evidence" value="ECO:0007669"/>
    <property type="project" value="TreeGrafter"/>
</dbReference>
<accession>A0A6H3F7S7</accession>
<dbReference type="InterPro" id="IPR023198">
    <property type="entry name" value="PGP-like_dom2"/>
</dbReference>
<dbReference type="InterPro" id="IPR050155">
    <property type="entry name" value="HAD-like_hydrolase_sf"/>
</dbReference>
<keyword evidence="1" id="KW-0378">Hydrolase</keyword>
<dbReference type="Gene3D" id="1.10.150.240">
    <property type="entry name" value="Putative phosphatase, domain 2"/>
    <property type="match status" value="1"/>
</dbReference>